<reference evidence="1" key="1">
    <citation type="submission" date="2022-07" db="EMBL/GenBank/DDBJ databases">
        <authorList>
            <person name="Macas J."/>
            <person name="Novak P."/>
            <person name="Neumann P."/>
        </authorList>
    </citation>
    <scope>NUCLEOTIDE SEQUENCE</scope>
</reference>
<accession>A0A9P0YSD7</accession>
<name>A0A9P0YSD7_CUSEU</name>
<dbReference type="PANTHER" id="PTHR37766">
    <property type="entry name" value="OS01G0897100 PROTEIN"/>
    <property type="match status" value="1"/>
</dbReference>
<dbReference type="PANTHER" id="PTHR37766:SF1">
    <property type="entry name" value="OS01G0897100 PROTEIN"/>
    <property type="match status" value="1"/>
</dbReference>
<organism evidence="1 2">
    <name type="scientific">Cuscuta europaea</name>
    <name type="common">European dodder</name>
    <dbReference type="NCBI Taxonomy" id="41803"/>
    <lineage>
        <taxon>Eukaryota</taxon>
        <taxon>Viridiplantae</taxon>
        <taxon>Streptophyta</taxon>
        <taxon>Embryophyta</taxon>
        <taxon>Tracheophyta</taxon>
        <taxon>Spermatophyta</taxon>
        <taxon>Magnoliopsida</taxon>
        <taxon>eudicotyledons</taxon>
        <taxon>Gunneridae</taxon>
        <taxon>Pentapetalae</taxon>
        <taxon>asterids</taxon>
        <taxon>lamiids</taxon>
        <taxon>Solanales</taxon>
        <taxon>Convolvulaceae</taxon>
        <taxon>Cuscuteae</taxon>
        <taxon>Cuscuta</taxon>
        <taxon>Cuscuta subgen. Cuscuta</taxon>
    </lineage>
</organism>
<proteinExistence type="predicted"/>
<evidence type="ECO:0000313" key="2">
    <source>
        <dbReference type="Proteomes" id="UP001152484"/>
    </source>
</evidence>
<comment type="caution">
    <text evidence="1">The sequence shown here is derived from an EMBL/GenBank/DDBJ whole genome shotgun (WGS) entry which is preliminary data.</text>
</comment>
<dbReference type="EMBL" id="CAMAPE010000008">
    <property type="protein sequence ID" value="CAH9073470.1"/>
    <property type="molecule type" value="Genomic_DNA"/>
</dbReference>
<keyword evidence="2" id="KW-1185">Reference proteome</keyword>
<gene>
    <name evidence="1" type="ORF">CEURO_LOCUS4829</name>
</gene>
<dbReference type="Proteomes" id="UP001152484">
    <property type="component" value="Unassembled WGS sequence"/>
</dbReference>
<dbReference type="AlphaFoldDB" id="A0A9P0YSD7"/>
<sequence length="142" mass="16933">MLKLLGSQAWVMHHQLLEAFQTIDSWEFLFAFNRIGFRKCGKYSLLNHDEILGESESDGHLRSSSRSKRKRSRTYHRKKKRWNFDPREIVDFEDGVLDVLQNKDCKWLLSTDGYSFTWSSADLPGHLSNYCFFTWLKFIFNK</sequence>
<protein>
    <submittedName>
        <fullName evidence="1">Uncharacterized protein</fullName>
    </submittedName>
</protein>
<evidence type="ECO:0000313" key="1">
    <source>
        <dbReference type="EMBL" id="CAH9073470.1"/>
    </source>
</evidence>